<dbReference type="SUPFAM" id="SSF46785">
    <property type="entry name" value="Winged helix' DNA-binding domain"/>
    <property type="match status" value="1"/>
</dbReference>
<keyword evidence="2" id="KW-0804">Transcription</keyword>
<gene>
    <name evidence="3" type="primary">srlR_4</name>
    <name evidence="3" type="ORF">ACLFYP115_01264</name>
</gene>
<dbReference type="GO" id="GO:0003700">
    <property type="term" value="F:DNA-binding transcription factor activity"/>
    <property type="evidence" value="ECO:0007669"/>
    <property type="project" value="InterPro"/>
</dbReference>
<dbReference type="PROSITE" id="PS51000">
    <property type="entry name" value="HTH_DEOR_2"/>
    <property type="match status" value="1"/>
</dbReference>
<dbReference type="Pfam" id="PF00455">
    <property type="entry name" value="DeoRC"/>
    <property type="match status" value="1"/>
</dbReference>
<dbReference type="InterPro" id="IPR036388">
    <property type="entry name" value="WH-like_DNA-bd_sf"/>
</dbReference>
<accession>A0A6N2T3P4</accession>
<evidence type="ECO:0000256" key="2">
    <source>
        <dbReference type="ARBA" id="ARBA00023163"/>
    </source>
</evidence>
<organism evidence="3">
    <name type="scientific">Anaerostipes caccae</name>
    <dbReference type="NCBI Taxonomy" id="105841"/>
    <lineage>
        <taxon>Bacteria</taxon>
        <taxon>Bacillati</taxon>
        <taxon>Bacillota</taxon>
        <taxon>Clostridia</taxon>
        <taxon>Lachnospirales</taxon>
        <taxon>Lachnospiraceae</taxon>
        <taxon>Anaerostipes</taxon>
    </lineage>
</organism>
<evidence type="ECO:0000256" key="1">
    <source>
        <dbReference type="ARBA" id="ARBA00023015"/>
    </source>
</evidence>
<dbReference type="InterPro" id="IPR037171">
    <property type="entry name" value="NagB/RpiA_transferase-like"/>
</dbReference>
<dbReference type="InterPro" id="IPR050313">
    <property type="entry name" value="Carb_Metab_HTH_regulators"/>
</dbReference>
<dbReference type="AlphaFoldDB" id="A0A6N2T3P4"/>
<dbReference type="PRINTS" id="PR00037">
    <property type="entry name" value="HTHLACR"/>
</dbReference>
<dbReference type="InterPro" id="IPR001845">
    <property type="entry name" value="HTH_ArsR_DNA-bd_dom"/>
</dbReference>
<sequence>MNHKERQLQILNLLNEEKEVSVEDLAKKFNVSASTIRRELNSMNKLGLIIRTHGGALVQVNKNDEILDHTKRKFHNYHEKMEIAKKAASYIKDNEFVFLHSSSITDLMPPFLTAKNITVATNSLNIAKSLTEADDCQLLLIGGLYYKYAEAIEGTMTVEQIHSMHFQKAFLGANGVDLEMGFSTITEFELGSKIATVNASDETFFLCEHQKFGRKSAFQIVGLEEVNHIITDSKLPDETCKKYSAACHIILSGSKKQKKTPC</sequence>
<proteinExistence type="predicted"/>
<dbReference type="Pfam" id="PF08220">
    <property type="entry name" value="HTH_DeoR"/>
    <property type="match status" value="1"/>
</dbReference>
<dbReference type="InterPro" id="IPR036390">
    <property type="entry name" value="WH_DNA-bd_sf"/>
</dbReference>
<dbReference type="SMART" id="SM01134">
    <property type="entry name" value="DeoRC"/>
    <property type="match status" value="1"/>
</dbReference>
<name>A0A6N2T3P4_9FIRM</name>
<dbReference type="InterPro" id="IPR011991">
    <property type="entry name" value="ArsR-like_HTH"/>
</dbReference>
<dbReference type="SMART" id="SM00420">
    <property type="entry name" value="HTH_DEOR"/>
    <property type="match status" value="1"/>
</dbReference>
<dbReference type="CDD" id="cd00090">
    <property type="entry name" value="HTH_ARSR"/>
    <property type="match status" value="1"/>
</dbReference>
<dbReference type="InterPro" id="IPR001034">
    <property type="entry name" value="DeoR_HTH"/>
</dbReference>
<dbReference type="InterPro" id="IPR014036">
    <property type="entry name" value="DeoR-like_C"/>
</dbReference>
<dbReference type="EMBL" id="CACRSQ010000003">
    <property type="protein sequence ID" value="VYT00338.1"/>
    <property type="molecule type" value="Genomic_DNA"/>
</dbReference>
<dbReference type="Gene3D" id="3.40.50.1360">
    <property type="match status" value="1"/>
</dbReference>
<dbReference type="SUPFAM" id="SSF100950">
    <property type="entry name" value="NagB/RpiA/CoA transferase-like"/>
    <property type="match status" value="1"/>
</dbReference>
<dbReference type="PANTHER" id="PTHR30363:SF44">
    <property type="entry name" value="AGA OPERON TRANSCRIPTIONAL REPRESSOR-RELATED"/>
    <property type="match status" value="1"/>
</dbReference>
<dbReference type="PANTHER" id="PTHR30363">
    <property type="entry name" value="HTH-TYPE TRANSCRIPTIONAL REGULATOR SRLR-RELATED"/>
    <property type="match status" value="1"/>
</dbReference>
<protein>
    <submittedName>
        <fullName evidence="3">Glucitol operon repressor</fullName>
    </submittedName>
</protein>
<dbReference type="Gene3D" id="1.10.10.10">
    <property type="entry name" value="Winged helix-like DNA-binding domain superfamily/Winged helix DNA-binding domain"/>
    <property type="match status" value="1"/>
</dbReference>
<evidence type="ECO:0000313" key="3">
    <source>
        <dbReference type="EMBL" id="VYT00338.1"/>
    </source>
</evidence>
<dbReference type="RefSeq" id="WP_006566907.1">
    <property type="nucleotide sequence ID" value="NZ_CACRSQ010000003.1"/>
</dbReference>
<keyword evidence="1" id="KW-0805">Transcription regulation</keyword>
<reference evidence="3" key="1">
    <citation type="submission" date="2019-11" db="EMBL/GenBank/DDBJ databases">
        <authorList>
            <person name="Feng L."/>
        </authorList>
    </citation>
    <scope>NUCLEOTIDE SEQUENCE</scope>
    <source>
        <strain evidence="3">AcaccaeLFYP115</strain>
    </source>
</reference>
<dbReference type="PROSITE" id="PS50987">
    <property type="entry name" value="HTH_ARSR_2"/>
    <property type="match status" value="1"/>
</dbReference>